<protein>
    <submittedName>
        <fullName evidence="1">Uncharacterized protein</fullName>
    </submittedName>
</protein>
<gene>
    <name evidence="1" type="ORF">OBRU01_23162</name>
</gene>
<proteinExistence type="predicted"/>
<evidence type="ECO:0000313" key="2">
    <source>
        <dbReference type="Proteomes" id="UP000037510"/>
    </source>
</evidence>
<organism evidence="1 2">
    <name type="scientific">Operophtera brumata</name>
    <name type="common">Winter moth</name>
    <name type="synonym">Phalaena brumata</name>
    <dbReference type="NCBI Taxonomy" id="104452"/>
    <lineage>
        <taxon>Eukaryota</taxon>
        <taxon>Metazoa</taxon>
        <taxon>Ecdysozoa</taxon>
        <taxon>Arthropoda</taxon>
        <taxon>Hexapoda</taxon>
        <taxon>Insecta</taxon>
        <taxon>Pterygota</taxon>
        <taxon>Neoptera</taxon>
        <taxon>Endopterygota</taxon>
        <taxon>Lepidoptera</taxon>
        <taxon>Glossata</taxon>
        <taxon>Ditrysia</taxon>
        <taxon>Geometroidea</taxon>
        <taxon>Geometridae</taxon>
        <taxon>Larentiinae</taxon>
        <taxon>Operophtera</taxon>
    </lineage>
</organism>
<comment type="caution">
    <text evidence="1">The sequence shown here is derived from an EMBL/GenBank/DDBJ whole genome shotgun (WGS) entry which is preliminary data.</text>
</comment>
<reference evidence="1 2" key="1">
    <citation type="journal article" date="2015" name="Genome Biol. Evol.">
        <title>The genome of winter moth (Operophtera brumata) provides a genomic perspective on sexual dimorphism and phenology.</title>
        <authorList>
            <person name="Derks M.F."/>
            <person name="Smit S."/>
            <person name="Salis L."/>
            <person name="Schijlen E."/>
            <person name="Bossers A."/>
            <person name="Mateman C."/>
            <person name="Pijl A.S."/>
            <person name="de Ridder D."/>
            <person name="Groenen M.A."/>
            <person name="Visser M.E."/>
            <person name="Megens H.J."/>
        </authorList>
    </citation>
    <scope>NUCLEOTIDE SEQUENCE [LARGE SCALE GENOMIC DNA]</scope>
    <source>
        <strain evidence="1">WM2013NL</strain>
        <tissue evidence="1">Head and thorax</tissue>
    </source>
</reference>
<name>A0A0L7KQ03_OPEBR</name>
<sequence length="92" mass="9950">MLQKSAALHAADPSVIQLDIYSGVSQIPPRCGEGSRRHVCLSELLMLQISAALYAANPRVTQLDMDSGVSQIPPRCGEGSRRHVCLSGEQNY</sequence>
<keyword evidence="2" id="KW-1185">Reference proteome</keyword>
<dbReference type="AlphaFoldDB" id="A0A0L7KQ03"/>
<evidence type="ECO:0000313" key="1">
    <source>
        <dbReference type="EMBL" id="KOB65141.1"/>
    </source>
</evidence>
<accession>A0A0L7KQ03</accession>
<dbReference type="Proteomes" id="UP000037510">
    <property type="component" value="Unassembled WGS sequence"/>
</dbReference>
<dbReference type="EMBL" id="JTDY01007521">
    <property type="protein sequence ID" value="KOB65141.1"/>
    <property type="molecule type" value="Genomic_DNA"/>
</dbReference>